<dbReference type="OrthoDB" id="5323798at2759"/>
<protein>
    <recommendedName>
        <fullName evidence="4">F-box domain-containing protein</fullName>
    </recommendedName>
</protein>
<proteinExistence type="predicted"/>
<comment type="caution">
    <text evidence="2">The sequence shown here is derived from an EMBL/GenBank/DDBJ whole genome shotgun (WGS) entry which is preliminary data.</text>
</comment>
<feature type="region of interest" description="Disordered" evidence="1">
    <location>
        <begin position="73"/>
        <end position="97"/>
    </location>
</feature>
<dbReference type="AlphaFoldDB" id="A0A2T7A9H9"/>
<dbReference type="EMBL" id="NESQ01000001">
    <property type="protein sequence ID" value="PUU84352.1"/>
    <property type="molecule type" value="Genomic_DNA"/>
</dbReference>
<feature type="compositionally biased region" description="Basic and acidic residues" evidence="1">
    <location>
        <begin position="73"/>
        <end position="91"/>
    </location>
</feature>
<organism evidence="2 3">
    <name type="scientific">Tuber borchii</name>
    <name type="common">White truffle</name>
    <dbReference type="NCBI Taxonomy" id="42251"/>
    <lineage>
        <taxon>Eukaryota</taxon>
        <taxon>Fungi</taxon>
        <taxon>Dikarya</taxon>
        <taxon>Ascomycota</taxon>
        <taxon>Pezizomycotina</taxon>
        <taxon>Pezizomycetes</taxon>
        <taxon>Pezizales</taxon>
        <taxon>Tuberaceae</taxon>
        <taxon>Tuber</taxon>
    </lineage>
</organism>
<dbReference type="Proteomes" id="UP000244722">
    <property type="component" value="Unassembled WGS sequence"/>
</dbReference>
<gene>
    <name evidence="2" type="ORF">B9Z19DRAFT_1070161</name>
</gene>
<reference evidence="2 3" key="1">
    <citation type="submission" date="2017-04" db="EMBL/GenBank/DDBJ databases">
        <title>Draft genome sequence of Tuber borchii Vittad., a whitish edible truffle.</title>
        <authorList>
            <consortium name="DOE Joint Genome Institute"/>
            <person name="Murat C."/>
            <person name="Kuo A."/>
            <person name="Barry K.W."/>
            <person name="Clum A."/>
            <person name="Dockter R.B."/>
            <person name="Fauchery L."/>
            <person name="Iotti M."/>
            <person name="Kohler A."/>
            <person name="Labutti K."/>
            <person name="Lindquist E.A."/>
            <person name="Lipzen A."/>
            <person name="Ohm R.A."/>
            <person name="Wang M."/>
            <person name="Grigoriev I.V."/>
            <person name="Zambonelli A."/>
            <person name="Martin F.M."/>
        </authorList>
    </citation>
    <scope>NUCLEOTIDE SEQUENCE [LARGE SCALE GENOMIC DNA]</scope>
    <source>
        <strain evidence="2 3">Tbo3840</strain>
    </source>
</reference>
<evidence type="ECO:0000256" key="1">
    <source>
        <dbReference type="SAM" id="MobiDB-lite"/>
    </source>
</evidence>
<name>A0A2T7A9H9_TUBBO</name>
<evidence type="ECO:0000313" key="2">
    <source>
        <dbReference type="EMBL" id="PUU84352.1"/>
    </source>
</evidence>
<evidence type="ECO:0008006" key="4">
    <source>
        <dbReference type="Google" id="ProtNLM"/>
    </source>
</evidence>
<keyword evidence="3" id="KW-1185">Reference proteome</keyword>
<evidence type="ECO:0000313" key="3">
    <source>
        <dbReference type="Proteomes" id="UP000244722"/>
    </source>
</evidence>
<sequence>MSEQPLQLLTLPFDVLTALLKSLATFGDLYSLIRTHSAFYNVWRANTQGVSRQISLRQFAPWADAVAALRSIDGKKSDEKDHHNKEEKPGSREPPFFTLHGESLSAGDVKRMIEDAGRIKGMANRNRLRNFKFSLISARFESPTASECFRADRALYRIAMYSQKMAKDRQGWRIPNCLERDLAQLPLVELTEIHKAMEIFVRIFENPAFGADMGSQIGTKICMAVNFTVAKKLRNLWEDPACGVGKEKVRSLKKLLDRYALLDIAVGYEHEMNTLEEKLSVS</sequence>
<accession>A0A2T7A9H9</accession>